<reference evidence="2 3" key="1">
    <citation type="journal article" date="2016" name="Front. Microbiol.">
        <title>Comprehensive Phylogenetic Analysis of Bovine Non-aureus Staphylococci Species Based on Whole-Genome Sequencing.</title>
        <authorList>
            <person name="Naushad S."/>
            <person name="Barkema H.W."/>
            <person name="Luby C."/>
            <person name="Condas L.A."/>
            <person name="Nobrega D.B."/>
            <person name="Carson D.A."/>
            <person name="De Buck J."/>
        </authorList>
    </citation>
    <scope>NUCLEOTIDE SEQUENCE [LARGE SCALE GENOMIC DNA]</scope>
    <source>
        <strain evidence="2 3">SNUC 5959</strain>
    </source>
</reference>
<dbReference type="SUPFAM" id="SSF109755">
    <property type="entry name" value="PhoU-like"/>
    <property type="match status" value="1"/>
</dbReference>
<dbReference type="Gene3D" id="1.20.58.220">
    <property type="entry name" value="Phosphate transport system protein phou homolog 2, domain 2"/>
    <property type="match status" value="1"/>
</dbReference>
<organism evidence="2 3">
    <name type="scientific">Staphylococcus hyicus</name>
    <dbReference type="NCBI Taxonomy" id="1284"/>
    <lineage>
        <taxon>Bacteria</taxon>
        <taxon>Bacillati</taxon>
        <taxon>Bacillota</taxon>
        <taxon>Bacilli</taxon>
        <taxon>Bacillales</taxon>
        <taxon>Staphylococcaceae</taxon>
        <taxon>Staphylococcus</taxon>
    </lineage>
</organism>
<comment type="caution">
    <text evidence="2">The sequence shown here is derived from an EMBL/GenBank/DDBJ whole genome shotgun (WGS) entry which is preliminary data.</text>
</comment>
<dbReference type="Proteomes" id="UP000285625">
    <property type="component" value="Unassembled WGS sequence"/>
</dbReference>
<proteinExistence type="inferred from homology"/>
<dbReference type="Pfam" id="PF01865">
    <property type="entry name" value="PhoU_div"/>
    <property type="match status" value="1"/>
</dbReference>
<sequence length="205" mass="23931">MIRKKKDKFMERLEDMIYNLDRAAVEFGKMDFNTHLDLRTYADNIKTYESHGDDLMHQVITDLNQTFITPIEREDIMSLCNAIDDVLDAMEETSAMFEMYSIEYTDEFMAEFVENIQKAIGEMKLAIGLMSEKKLSHMRVHSINIKEFETNCDGILRQSIKHIFNSETDPVTLIKIKDIYESLENIADRCQTVANNFETIIMKNS</sequence>
<gene>
    <name evidence="2" type="ORF">BUZ57_03290</name>
</gene>
<accession>A0A0A8HSX9</accession>
<dbReference type="InterPro" id="IPR052912">
    <property type="entry name" value="UPF0111_domain"/>
</dbReference>
<dbReference type="EMBL" id="QXVO01000007">
    <property type="protein sequence ID" value="RIO46746.1"/>
    <property type="molecule type" value="Genomic_DNA"/>
</dbReference>
<dbReference type="InterPro" id="IPR038078">
    <property type="entry name" value="PhoU-like_sf"/>
</dbReference>
<protein>
    <submittedName>
        <fullName evidence="2">DUF47 domain-containing protein</fullName>
    </submittedName>
</protein>
<dbReference type="HOGENOM" id="CLU_086031_1_0_9"/>
<dbReference type="GeneID" id="57690853"/>
<evidence type="ECO:0000313" key="3">
    <source>
        <dbReference type="Proteomes" id="UP000285625"/>
    </source>
</evidence>
<dbReference type="RefSeq" id="WP_039646860.1">
    <property type="nucleotide sequence ID" value="NZ_CP008747.1"/>
</dbReference>
<evidence type="ECO:0000256" key="1">
    <source>
        <dbReference type="ARBA" id="ARBA00008591"/>
    </source>
</evidence>
<name>A0A0A8HSX9_STAHY</name>
<dbReference type="PANTHER" id="PTHR37298:SF1">
    <property type="entry name" value="UPF0111 PROTEIN YKAA"/>
    <property type="match status" value="1"/>
</dbReference>
<comment type="similarity">
    <text evidence="1">Belongs to the UPF0111 family.</text>
</comment>
<dbReference type="KEGG" id="shu:SHYC_10415"/>
<dbReference type="STRING" id="1284.SHYC_10415"/>
<evidence type="ECO:0000313" key="2">
    <source>
        <dbReference type="EMBL" id="RIO46746.1"/>
    </source>
</evidence>
<dbReference type="InterPro" id="IPR018445">
    <property type="entry name" value="Put_Phosphate_transp_reg"/>
</dbReference>
<dbReference type="PANTHER" id="PTHR37298">
    <property type="entry name" value="UPF0111 PROTEIN YKAA"/>
    <property type="match status" value="1"/>
</dbReference>
<dbReference type="AlphaFoldDB" id="A0A0A8HSX9"/>